<comment type="caution">
    <text evidence="1">The sequence shown here is derived from an EMBL/GenBank/DDBJ whole genome shotgun (WGS) entry which is preliminary data.</text>
</comment>
<dbReference type="EMBL" id="BNBE01000001">
    <property type="protein sequence ID" value="GHF93484.1"/>
    <property type="molecule type" value="Genomic_DNA"/>
</dbReference>
<evidence type="ECO:0000313" key="1">
    <source>
        <dbReference type="EMBL" id="GHF93484.1"/>
    </source>
</evidence>
<dbReference type="AlphaFoldDB" id="A0A919BKK9"/>
<keyword evidence="2" id="KW-1185">Reference proteome</keyword>
<protein>
    <submittedName>
        <fullName evidence="1">Uncharacterized protein</fullName>
    </submittedName>
</protein>
<reference evidence="1" key="1">
    <citation type="journal article" date="2014" name="Int. J. Syst. Evol. Microbiol.">
        <title>Complete genome sequence of Corynebacterium casei LMG S-19264T (=DSM 44701T), isolated from a smear-ripened cheese.</title>
        <authorList>
            <consortium name="US DOE Joint Genome Institute (JGI-PGF)"/>
            <person name="Walter F."/>
            <person name="Albersmeier A."/>
            <person name="Kalinowski J."/>
            <person name="Ruckert C."/>
        </authorList>
    </citation>
    <scope>NUCLEOTIDE SEQUENCE</scope>
    <source>
        <strain evidence="1">JCM 4122</strain>
    </source>
</reference>
<reference evidence="1" key="2">
    <citation type="submission" date="2020-09" db="EMBL/GenBank/DDBJ databases">
        <authorList>
            <person name="Sun Q."/>
            <person name="Ohkuma M."/>
        </authorList>
    </citation>
    <scope>NUCLEOTIDE SEQUENCE</scope>
    <source>
        <strain evidence="1">JCM 4122</strain>
    </source>
</reference>
<accession>A0A919BKK9</accession>
<evidence type="ECO:0000313" key="2">
    <source>
        <dbReference type="Proteomes" id="UP000632849"/>
    </source>
</evidence>
<proteinExistence type="predicted"/>
<dbReference type="RefSeq" id="WP_150229666.1">
    <property type="nucleotide sequence ID" value="NZ_BNBE01000001.1"/>
</dbReference>
<gene>
    <name evidence="1" type="ORF">GCM10017667_24180</name>
</gene>
<sequence>MVHPHLPSTQAAVVAVRALAEEFRLEMTVSDDIGADQTSRRTSAGVFRVLDEDGSLPHEAFIELGGSPYVSVLLHPEGDALIVVDGVEFADVPRDAVPGFVRALHTGLAYVKGRFFPPGQWLIVPVPGGETYKELVPTMTLTPWLNSRFR</sequence>
<name>A0A919BKK9_STRFL</name>
<dbReference type="GeneID" id="95660382"/>
<organism evidence="1 2">
    <name type="scientific">Streptomyces filamentosus</name>
    <name type="common">Streptomyces roseosporus</name>
    <dbReference type="NCBI Taxonomy" id="67294"/>
    <lineage>
        <taxon>Bacteria</taxon>
        <taxon>Bacillati</taxon>
        <taxon>Actinomycetota</taxon>
        <taxon>Actinomycetes</taxon>
        <taxon>Kitasatosporales</taxon>
        <taxon>Streptomycetaceae</taxon>
        <taxon>Streptomyces</taxon>
    </lineage>
</organism>
<dbReference type="Proteomes" id="UP000632849">
    <property type="component" value="Unassembled WGS sequence"/>
</dbReference>